<reference evidence="1" key="1">
    <citation type="journal article" date="2015" name="Nature">
        <title>Complex archaea that bridge the gap between prokaryotes and eukaryotes.</title>
        <authorList>
            <person name="Spang A."/>
            <person name="Saw J.H."/>
            <person name="Jorgensen S.L."/>
            <person name="Zaremba-Niedzwiedzka K."/>
            <person name="Martijn J."/>
            <person name="Lind A.E."/>
            <person name="van Eijk R."/>
            <person name="Schleper C."/>
            <person name="Guy L."/>
            <person name="Ettema T.J."/>
        </authorList>
    </citation>
    <scope>NUCLEOTIDE SEQUENCE</scope>
</reference>
<accession>A0A0F9IPI0</accession>
<sequence length="53" mass="6164">MRISQILKNLRYPLNSGQNLVDLEPDIIQYHTHDNIADIIIGNHQVDPHFETI</sequence>
<dbReference type="EMBL" id="LAZR01020372">
    <property type="protein sequence ID" value="KKL89137.1"/>
    <property type="molecule type" value="Genomic_DNA"/>
</dbReference>
<protein>
    <submittedName>
        <fullName evidence="1">Uncharacterized protein</fullName>
    </submittedName>
</protein>
<dbReference type="AlphaFoldDB" id="A0A0F9IPI0"/>
<name>A0A0F9IPI0_9ZZZZ</name>
<evidence type="ECO:0000313" key="1">
    <source>
        <dbReference type="EMBL" id="KKL89137.1"/>
    </source>
</evidence>
<gene>
    <name evidence="1" type="ORF">LCGC14_1917740</name>
</gene>
<organism evidence="1">
    <name type="scientific">marine sediment metagenome</name>
    <dbReference type="NCBI Taxonomy" id="412755"/>
    <lineage>
        <taxon>unclassified sequences</taxon>
        <taxon>metagenomes</taxon>
        <taxon>ecological metagenomes</taxon>
    </lineage>
</organism>
<proteinExistence type="predicted"/>
<comment type="caution">
    <text evidence="1">The sequence shown here is derived from an EMBL/GenBank/DDBJ whole genome shotgun (WGS) entry which is preliminary data.</text>
</comment>